<comment type="subcellular location">
    <subcellularLocation>
        <location evidence="1">Membrane</location>
        <topology evidence="1">Multi-pass membrane protein</topology>
    </subcellularLocation>
</comment>
<protein>
    <submittedName>
        <fullName evidence="6">Uncharacterized protein</fullName>
    </submittedName>
</protein>
<evidence type="ECO:0000256" key="3">
    <source>
        <dbReference type="ARBA" id="ARBA00022989"/>
    </source>
</evidence>
<evidence type="ECO:0000256" key="1">
    <source>
        <dbReference type="ARBA" id="ARBA00004141"/>
    </source>
</evidence>
<name>A0A7J6MYD1_PEROL</name>
<organism evidence="6 7">
    <name type="scientific">Perkinsus olseni</name>
    <name type="common">Perkinsus atlanticus</name>
    <dbReference type="NCBI Taxonomy" id="32597"/>
    <lineage>
        <taxon>Eukaryota</taxon>
        <taxon>Sar</taxon>
        <taxon>Alveolata</taxon>
        <taxon>Perkinsozoa</taxon>
        <taxon>Perkinsea</taxon>
        <taxon>Perkinsida</taxon>
        <taxon>Perkinsidae</taxon>
        <taxon>Perkinsus</taxon>
    </lineage>
</organism>
<keyword evidence="3 5" id="KW-1133">Transmembrane helix</keyword>
<evidence type="ECO:0000256" key="5">
    <source>
        <dbReference type="SAM" id="Phobius"/>
    </source>
</evidence>
<evidence type="ECO:0000313" key="6">
    <source>
        <dbReference type="EMBL" id="KAF4676424.1"/>
    </source>
</evidence>
<sequence>MGVPMSQPVAHGSTVTVSTVLGLSTGIAEVQLEINQDALRHRYGATSFKAFRDLQKLQLCDYDSVDAAAVQVGGPANLISAAVCADLGSQADAESNVTASVSGLVDGVASIGAAMTQLAIPVLTTGSSWAWLFVAFTGMLLTAAFLLVPVMRKEMADQSREEGVSLTQMSE</sequence>
<reference evidence="6 7" key="1">
    <citation type="submission" date="2020-04" db="EMBL/GenBank/DDBJ databases">
        <title>Perkinsus olseni comparative genomics.</title>
        <authorList>
            <person name="Bogema D.R."/>
        </authorList>
    </citation>
    <scope>NUCLEOTIDE SEQUENCE [LARGE SCALE GENOMIC DNA]</scope>
    <source>
        <strain evidence="6">ATCC PRA-31</strain>
    </source>
</reference>
<feature type="transmembrane region" description="Helical" evidence="5">
    <location>
        <begin position="129"/>
        <end position="150"/>
    </location>
</feature>
<dbReference type="InterPro" id="IPR036259">
    <property type="entry name" value="MFS_trans_sf"/>
</dbReference>
<dbReference type="Proteomes" id="UP000572268">
    <property type="component" value="Unassembled WGS sequence"/>
</dbReference>
<comment type="caution">
    <text evidence="6">The sequence shown here is derived from an EMBL/GenBank/DDBJ whole genome shotgun (WGS) entry which is preliminary data.</text>
</comment>
<dbReference type="AlphaFoldDB" id="A0A7J6MYD1"/>
<keyword evidence="2 5" id="KW-0812">Transmembrane</keyword>
<dbReference type="PANTHER" id="PTHR43184:SF12">
    <property type="entry name" value="SUGAR PHOSPHATE EXCHANGER 3"/>
    <property type="match status" value="1"/>
</dbReference>
<dbReference type="GO" id="GO:0005789">
    <property type="term" value="C:endoplasmic reticulum membrane"/>
    <property type="evidence" value="ECO:0007669"/>
    <property type="project" value="TreeGrafter"/>
</dbReference>
<proteinExistence type="predicted"/>
<dbReference type="SUPFAM" id="SSF103473">
    <property type="entry name" value="MFS general substrate transporter"/>
    <property type="match status" value="1"/>
</dbReference>
<dbReference type="EMBL" id="JABANN010000002">
    <property type="protein sequence ID" value="KAF4676424.1"/>
    <property type="molecule type" value="Genomic_DNA"/>
</dbReference>
<evidence type="ECO:0000256" key="2">
    <source>
        <dbReference type="ARBA" id="ARBA00022692"/>
    </source>
</evidence>
<dbReference type="Gene3D" id="1.20.1250.20">
    <property type="entry name" value="MFS general substrate transporter like domains"/>
    <property type="match status" value="1"/>
</dbReference>
<evidence type="ECO:0000256" key="4">
    <source>
        <dbReference type="ARBA" id="ARBA00023136"/>
    </source>
</evidence>
<evidence type="ECO:0000313" key="7">
    <source>
        <dbReference type="Proteomes" id="UP000572268"/>
    </source>
</evidence>
<gene>
    <name evidence="6" type="ORF">FOL46_002930</name>
</gene>
<accession>A0A7J6MYD1</accession>
<dbReference type="PANTHER" id="PTHR43184">
    <property type="entry name" value="MAJOR FACILITATOR SUPERFAMILY TRANSPORTER 16, ISOFORM B"/>
    <property type="match status" value="1"/>
</dbReference>
<keyword evidence="4 5" id="KW-0472">Membrane</keyword>